<organism evidence="2 3">
    <name type="scientific">Prauserella halophila</name>
    <dbReference type="NCBI Taxonomy" id="185641"/>
    <lineage>
        <taxon>Bacteria</taxon>
        <taxon>Bacillati</taxon>
        <taxon>Actinomycetota</taxon>
        <taxon>Actinomycetes</taxon>
        <taxon>Pseudonocardiales</taxon>
        <taxon>Pseudonocardiaceae</taxon>
        <taxon>Prauserella</taxon>
    </lineage>
</organism>
<dbReference type="EMBL" id="BAAALN010000005">
    <property type="protein sequence ID" value="GAA1234473.1"/>
    <property type="molecule type" value="Genomic_DNA"/>
</dbReference>
<keyword evidence="3" id="KW-1185">Reference proteome</keyword>
<keyword evidence="1" id="KW-0812">Transmembrane</keyword>
<reference evidence="3" key="1">
    <citation type="journal article" date="2019" name="Int. J. Syst. Evol. Microbiol.">
        <title>The Global Catalogue of Microorganisms (GCM) 10K type strain sequencing project: providing services to taxonomists for standard genome sequencing and annotation.</title>
        <authorList>
            <consortium name="The Broad Institute Genomics Platform"/>
            <consortium name="The Broad Institute Genome Sequencing Center for Infectious Disease"/>
            <person name="Wu L."/>
            <person name="Ma J."/>
        </authorList>
    </citation>
    <scope>NUCLEOTIDE SEQUENCE [LARGE SCALE GENOMIC DNA]</scope>
    <source>
        <strain evidence="3">JCM 13023</strain>
    </source>
</reference>
<keyword evidence="1" id="KW-0472">Membrane</keyword>
<accession>A0ABP4GUZ1</accession>
<dbReference type="RefSeq" id="WP_253863489.1">
    <property type="nucleotide sequence ID" value="NZ_BAAALN010000005.1"/>
</dbReference>
<comment type="caution">
    <text evidence="2">The sequence shown here is derived from an EMBL/GenBank/DDBJ whole genome shotgun (WGS) entry which is preliminary data.</text>
</comment>
<evidence type="ECO:0000256" key="1">
    <source>
        <dbReference type="SAM" id="Phobius"/>
    </source>
</evidence>
<gene>
    <name evidence="2" type="ORF">GCM10009676_17720</name>
</gene>
<sequence length="102" mass="10950">MSRIAVRTNDFRTESTIGTGRRLRRATAAATLSVLTVLGSLLAGTMPAFADQEEKRQAASAPWDAFTQALVVGSTAFVMIIGLAGAVLYYTAKGHRRQTQPH</sequence>
<feature type="transmembrane region" description="Helical" evidence="1">
    <location>
        <begin position="70"/>
        <end position="92"/>
    </location>
</feature>
<evidence type="ECO:0008006" key="4">
    <source>
        <dbReference type="Google" id="ProtNLM"/>
    </source>
</evidence>
<protein>
    <recommendedName>
        <fullName evidence="4">Secreted protein</fullName>
    </recommendedName>
</protein>
<keyword evidence="1" id="KW-1133">Transmembrane helix</keyword>
<proteinExistence type="predicted"/>
<feature type="transmembrane region" description="Helical" evidence="1">
    <location>
        <begin position="29"/>
        <end position="50"/>
    </location>
</feature>
<name>A0ABP4GUZ1_9PSEU</name>
<dbReference type="Proteomes" id="UP001500653">
    <property type="component" value="Unassembled WGS sequence"/>
</dbReference>
<evidence type="ECO:0000313" key="3">
    <source>
        <dbReference type="Proteomes" id="UP001500653"/>
    </source>
</evidence>
<evidence type="ECO:0000313" key="2">
    <source>
        <dbReference type="EMBL" id="GAA1234473.1"/>
    </source>
</evidence>